<comment type="similarity">
    <text evidence="1">Belongs to the class-II aminoacyl-tRNA synthetase family.</text>
</comment>
<dbReference type="InterPro" id="IPR015944">
    <property type="entry name" value="Gly-tRNA-synth_bsu"/>
</dbReference>
<dbReference type="EMBL" id="BARV01007306">
    <property type="protein sequence ID" value="GAI06126.1"/>
    <property type="molecule type" value="Genomic_DNA"/>
</dbReference>
<accession>X1LJW8</accession>
<dbReference type="Pfam" id="PF02092">
    <property type="entry name" value="tRNA_synt_2f"/>
    <property type="match status" value="1"/>
</dbReference>
<comment type="catalytic activity">
    <reaction evidence="8">
        <text>tRNA(Gly) + glycine + ATP = glycyl-tRNA(Gly) + AMP + diphosphate</text>
        <dbReference type="Rhea" id="RHEA:16013"/>
        <dbReference type="Rhea" id="RHEA-COMP:9664"/>
        <dbReference type="Rhea" id="RHEA-COMP:9683"/>
        <dbReference type="ChEBI" id="CHEBI:30616"/>
        <dbReference type="ChEBI" id="CHEBI:33019"/>
        <dbReference type="ChEBI" id="CHEBI:57305"/>
        <dbReference type="ChEBI" id="CHEBI:78442"/>
        <dbReference type="ChEBI" id="CHEBI:78522"/>
        <dbReference type="ChEBI" id="CHEBI:456215"/>
        <dbReference type="EC" id="6.1.1.14"/>
    </reaction>
</comment>
<keyword evidence="4" id="KW-0547">Nucleotide-binding</keyword>
<dbReference type="GO" id="GO:0006426">
    <property type="term" value="P:glycyl-tRNA aminoacylation"/>
    <property type="evidence" value="ECO:0007669"/>
    <property type="project" value="InterPro"/>
</dbReference>
<evidence type="ECO:0000256" key="1">
    <source>
        <dbReference type="ARBA" id="ARBA00008226"/>
    </source>
</evidence>
<dbReference type="PANTHER" id="PTHR30075">
    <property type="entry name" value="GLYCYL-TRNA SYNTHETASE"/>
    <property type="match status" value="1"/>
</dbReference>
<feature type="non-terminal residue" evidence="9">
    <location>
        <position position="407"/>
    </location>
</feature>
<dbReference type="GO" id="GO:0005829">
    <property type="term" value="C:cytosol"/>
    <property type="evidence" value="ECO:0007669"/>
    <property type="project" value="TreeGrafter"/>
</dbReference>
<evidence type="ECO:0000256" key="8">
    <source>
        <dbReference type="ARBA" id="ARBA00047937"/>
    </source>
</evidence>
<protein>
    <recommendedName>
        <fullName evidence="2">glycine--tRNA ligase</fullName>
        <ecNumber evidence="2">6.1.1.14</ecNumber>
    </recommendedName>
</protein>
<feature type="non-terminal residue" evidence="9">
    <location>
        <position position="1"/>
    </location>
</feature>
<evidence type="ECO:0000313" key="9">
    <source>
        <dbReference type="EMBL" id="GAI06126.1"/>
    </source>
</evidence>
<dbReference type="NCBIfam" id="TIGR00211">
    <property type="entry name" value="glyS"/>
    <property type="match status" value="1"/>
</dbReference>
<sequence length="407" mass="45732">TEELPPSCIREGVSGLKKILEDKLTENRLEFEDIQAYCSPRRLVAVVRGLGELQKSKIKTVTGPRLKAAFDKEGNPTRAAEGFARSLNMKVSDLEEIKIEGRGLYLGKRIIEKGGKAVDILPDILKGTILNLTFSKQMAWAGCDIKFARPIRWILALYDNEIIKFSIANLNSGNVTFGHRTLHPETIAIKDAGSYFKLLQDKGKVIANDIKRKELILNQMGKLEEKVWKGNYRVILDENLLNDVVNLVEIPNTIVGNFPGEFLYIPKELLVEAIQHHQKYFAVLDKSGNVSTKFLIVQNGIRDNDEIKKGNEKVLKARLSDAAFFYEEDRKHDFNYWIDKLKGVIFFSNLGSMYDKALRLKKVSAYIAGLPGGSGPYEKDEVSSYLAAASILCKCDLVTNMVVEFPA</sequence>
<keyword evidence="3" id="KW-0436">Ligase</keyword>
<evidence type="ECO:0000256" key="7">
    <source>
        <dbReference type="ARBA" id="ARBA00023146"/>
    </source>
</evidence>
<dbReference type="GO" id="GO:0005524">
    <property type="term" value="F:ATP binding"/>
    <property type="evidence" value="ECO:0007669"/>
    <property type="project" value="UniProtKB-KW"/>
</dbReference>
<name>X1LJW8_9ZZZZ</name>
<dbReference type="GO" id="GO:0004820">
    <property type="term" value="F:glycine-tRNA ligase activity"/>
    <property type="evidence" value="ECO:0007669"/>
    <property type="project" value="UniProtKB-EC"/>
</dbReference>
<evidence type="ECO:0000256" key="6">
    <source>
        <dbReference type="ARBA" id="ARBA00022917"/>
    </source>
</evidence>
<comment type="caution">
    <text evidence="9">The sequence shown here is derived from an EMBL/GenBank/DDBJ whole genome shotgun (WGS) entry which is preliminary data.</text>
</comment>
<evidence type="ECO:0000256" key="4">
    <source>
        <dbReference type="ARBA" id="ARBA00022741"/>
    </source>
</evidence>
<keyword evidence="5" id="KW-0067">ATP-binding</keyword>
<dbReference type="PRINTS" id="PR01045">
    <property type="entry name" value="TRNASYNTHGB"/>
</dbReference>
<evidence type="ECO:0000256" key="2">
    <source>
        <dbReference type="ARBA" id="ARBA00012829"/>
    </source>
</evidence>
<keyword evidence="6" id="KW-0648">Protein biosynthesis</keyword>
<gene>
    <name evidence="9" type="ORF">S06H3_14900</name>
</gene>
<evidence type="ECO:0000256" key="5">
    <source>
        <dbReference type="ARBA" id="ARBA00022840"/>
    </source>
</evidence>
<dbReference type="InterPro" id="IPR006194">
    <property type="entry name" value="Gly-tRNA-synth_heterodimer"/>
</dbReference>
<keyword evidence="7" id="KW-0030">Aminoacyl-tRNA synthetase</keyword>
<reference evidence="9" key="1">
    <citation type="journal article" date="2014" name="Front. Microbiol.">
        <title>High frequency of phylogenetically diverse reductive dehalogenase-homologous genes in deep subseafloor sedimentary metagenomes.</title>
        <authorList>
            <person name="Kawai M."/>
            <person name="Futagami T."/>
            <person name="Toyoda A."/>
            <person name="Takaki Y."/>
            <person name="Nishi S."/>
            <person name="Hori S."/>
            <person name="Arai W."/>
            <person name="Tsubouchi T."/>
            <person name="Morono Y."/>
            <person name="Uchiyama I."/>
            <person name="Ito T."/>
            <person name="Fujiyama A."/>
            <person name="Inagaki F."/>
            <person name="Takami H."/>
        </authorList>
    </citation>
    <scope>NUCLEOTIDE SEQUENCE</scope>
    <source>
        <strain evidence="9">Expedition CK06-06</strain>
    </source>
</reference>
<dbReference type="AlphaFoldDB" id="X1LJW8"/>
<dbReference type="PANTHER" id="PTHR30075:SF2">
    <property type="entry name" value="GLYCINE--TRNA LIGASE, CHLOROPLASTIC_MITOCHONDRIAL 2"/>
    <property type="match status" value="1"/>
</dbReference>
<organism evidence="9">
    <name type="scientific">marine sediment metagenome</name>
    <dbReference type="NCBI Taxonomy" id="412755"/>
    <lineage>
        <taxon>unclassified sequences</taxon>
        <taxon>metagenomes</taxon>
        <taxon>ecological metagenomes</taxon>
    </lineage>
</organism>
<dbReference type="EC" id="6.1.1.14" evidence="2"/>
<evidence type="ECO:0000256" key="3">
    <source>
        <dbReference type="ARBA" id="ARBA00022598"/>
    </source>
</evidence>
<proteinExistence type="inferred from homology"/>